<evidence type="ECO:0000313" key="3">
    <source>
        <dbReference type="Proteomes" id="UP001056455"/>
    </source>
</evidence>
<dbReference type="RefSeq" id="WP_252592002.1">
    <property type="nucleotide sequence ID" value="NZ_CP099489.1"/>
</dbReference>
<dbReference type="InterPro" id="IPR001753">
    <property type="entry name" value="Enoyl-CoA_hydra/iso"/>
</dbReference>
<dbReference type="InterPro" id="IPR014748">
    <property type="entry name" value="Enoyl-CoA_hydra_C"/>
</dbReference>
<dbReference type="PANTHER" id="PTHR42964:SF1">
    <property type="entry name" value="POLYKETIDE BIOSYNTHESIS ENOYL-COA HYDRATASE PKSH-RELATED"/>
    <property type="match status" value="1"/>
</dbReference>
<dbReference type="EMBL" id="CP099489">
    <property type="protein sequence ID" value="USQ79087.1"/>
    <property type="molecule type" value="Genomic_DNA"/>
</dbReference>
<dbReference type="PANTHER" id="PTHR42964">
    <property type="entry name" value="ENOYL-COA HYDRATASE"/>
    <property type="match status" value="1"/>
</dbReference>
<dbReference type="SUPFAM" id="SSF52096">
    <property type="entry name" value="ClpP/crotonase"/>
    <property type="match status" value="1"/>
</dbReference>
<name>A0ABY4YQN7_9MICO</name>
<keyword evidence="3" id="KW-1185">Reference proteome</keyword>
<evidence type="ECO:0000313" key="2">
    <source>
        <dbReference type="EMBL" id="USQ79087.1"/>
    </source>
</evidence>
<dbReference type="InterPro" id="IPR051683">
    <property type="entry name" value="Enoyl-CoA_Hydratase/Isomerase"/>
</dbReference>
<dbReference type="CDD" id="cd06558">
    <property type="entry name" value="crotonase-like"/>
    <property type="match status" value="1"/>
</dbReference>
<comment type="similarity">
    <text evidence="1">Belongs to the enoyl-CoA hydratase/isomerase family.</text>
</comment>
<dbReference type="Gene3D" id="1.10.12.10">
    <property type="entry name" value="Lyase 2-enoyl-coa Hydratase, Chain A, domain 2"/>
    <property type="match status" value="1"/>
</dbReference>
<sequence>MANEVLVEVDGRGVATVTLNRPEVNNAYNDAMLRGLHGAIDAALASQRTDAPVRCVVIRGEGKHFQAGADLRWLAQVQQGSADENYAASELTGSAVRRLTELDVPVVVLVQGACFGGGTGILAGADVVICGEDSVFSIAEVKWGLHASVILPQLADAIGPRQVRRYALTGERFDAAEAQRIGLVHEAVARDDVPARGAEIVEAILSCGPGAVAITKRLARDLSWSATGDAEFADLVQEHSDGRQVNEAREGLSAFREKRTPAWVPAGEGS</sequence>
<reference evidence="2" key="1">
    <citation type="submission" date="2022-06" db="EMBL/GenBank/DDBJ databases">
        <title>Ornithinimicrobium HY1793.</title>
        <authorList>
            <person name="Huang Y."/>
        </authorList>
    </citation>
    <scope>NUCLEOTIDE SEQUENCE</scope>
    <source>
        <strain evidence="2">HY1793</strain>
    </source>
</reference>
<proteinExistence type="inferred from homology"/>
<protein>
    <submittedName>
        <fullName evidence="2">Enoyl-CoA hydratase-related protein</fullName>
    </submittedName>
</protein>
<dbReference type="Gene3D" id="3.90.226.10">
    <property type="entry name" value="2-enoyl-CoA Hydratase, Chain A, domain 1"/>
    <property type="match status" value="1"/>
</dbReference>
<dbReference type="Proteomes" id="UP001056455">
    <property type="component" value="Chromosome"/>
</dbReference>
<dbReference type="Pfam" id="PF00378">
    <property type="entry name" value="ECH_1"/>
    <property type="match status" value="1"/>
</dbReference>
<accession>A0ABY4YQN7</accession>
<gene>
    <name evidence="2" type="ORF">NF556_15895</name>
</gene>
<organism evidence="2 3">
    <name type="scientific">Ornithinimicrobium faecis</name>
    <dbReference type="NCBI Taxonomy" id="2934158"/>
    <lineage>
        <taxon>Bacteria</taxon>
        <taxon>Bacillati</taxon>
        <taxon>Actinomycetota</taxon>
        <taxon>Actinomycetes</taxon>
        <taxon>Micrococcales</taxon>
        <taxon>Ornithinimicrobiaceae</taxon>
        <taxon>Ornithinimicrobium</taxon>
    </lineage>
</organism>
<dbReference type="InterPro" id="IPR029045">
    <property type="entry name" value="ClpP/crotonase-like_dom_sf"/>
</dbReference>
<evidence type="ECO:0000256" key="1">
    <source>
        <dbReference type="ARBA" id="ARBA00005254"/>
    </source>
</evidence>